<dbReference type="Proteomes" id="UP000724584">
    <property type="component" value="Unassembled WGS sequence"/>
</dbReference>
<reference evidence="1 2" key="1">
    <citation type="journal article" date="2021" name="Nat. Commun.">
        <title>Genetic determinants of endophytism in the Arabidopsis root mycobiome.</title>
        <authorList>
            <person name="Mesny F."/>
            <person name="Miyauchi S."/>
            <person name="Thiergart T."/>
            <person name="Pickel B."/>
            <person name="Atanasova L."/>
            <person name="Karlsson M."/>
            <person name="Huettel B."/>
            <person name="Barry K.W."/>
            <person name="Haridas S."/>
            <person name="Chen C."/>
            <person name="Bauer D."/>
            <person name="Andreopoulos W."/>
            <person name="Pangilinan J."/>
            <person name="LaButti K."/>
            <person name="Riley R."/>
            <person name="Lipzen A."/>
            <person name="Clum A."/>
            <person name="Drula E."/>
            <person name="Henrissat B."/>
            <person name="Kohler A."/>
            <person name="Grigoriev I.V."/>
            <person name="Martin F.M."/>
            <person name="Hacquard S."/>
        </authorList>
    </citation>
    <scope>NUCLEOTIDE SEQUENCE [LARGE SCALE GENOMIC DNA]</scope>
    <source>
        <strain evidence="1 2">MPI-SDFR-AT-0079</strain>
    </source>
</reference>
<comment type="caution">
    <text evidence="1">The sequence shown here is derived from an EMBL/GenBank/DDBJ whole genome shotgun (WGS) entry which is preliminary data.</text>
</comment>
<keyword evidence="2" id="KW-1185">Reference proteome</keyword>
<accession>A0ACB7PQA4</accession>
<gene>
    <name evidence="1" type="ORF">F5144DRAFT_558221</name>
</gene>
<evidence type="ECO:0000313" key="2">
    <source>
        <dbReference type="Proteomes" id="UP000724584"/>
    </source>
</evidence>
<proteinExistence type="predicted"/>
<protein>
    <submittedName>
        <fullName evidence="1">Ser-Thr-rich glycosyl-phosphatidyl-inositol-anchored membrane family-domain-containing protein</fullName>
    </submittedName>
</protein>
<name>A0ACB7PQA4_9PEZI</name>
<organism evidence="1 2">
    <name type="scientific">Chaetomium tenue</name>
    <dbReference type="NCBI Taxonomy" id="1854479"/>
    <lineage>
        <taxon>Eukaryota</taxon>
        <taxon>Fungi</taxon>
        <taxon>Dikarya</taxon>
        <taxon>Ascomycota</taxon>
        <taxon>Pezizomycotina</taxon>
        <taxon>Sordariomycetes</taxon>
        <taxon>Sordariomycetidae</taxon>
        <taxon>Sordariales</taxon>
        <taxon>Chaetomiaceae</taxon>
        <taxon>Chaetomium</taxon>
    </lineage>
</organism>
<sequence>MRFSITALFAFATAVMAQTEGFNVITKPVKGEKVPAGSTYEIVWQPSAAHPGEITIGLLGGASPQTLSVVDTIAKGVDGEDGTYSWSVPSTLGDLATYGIMITLESDARIFQYGFPFQIVPDESGSESSAEPTASATATATDDDSETTTTSTKASTKTASTKSVTSTTSFSVPSSTVVSSTIQGNLSTTASPSSTITTSVISESPSQTETSTSSIATNGVASLAAGSFAMLGGVAMAVLAL</sequence>
<evidence type="ECO:0000313" key="1">
    <source>
        <dbReference type="EMBL" id="KAH6651044.1"/>
    </source>
</evidence>
<dbReference type="EMBL" id="JAGIZQ010000001">
    <property type="protein sequence ID" value="KAH6651044.1"/>
    <property type="molecule type" value="Genomic_DNA"/>
</dbReference>